<dbReference type="Pfam" id="PF20575">
    <property type="entry name" value="HTH_63"/>
    <property type="match status" value="1"/>
</dbReference>
<dbReference type="EMBL" id="JBHSXN010000003">
    <property type="protein sequence ID" value="MFC6954635.1"/>
    <property type="molecule type" value="Genomic_DNA"/>
</dbReference>
<evidence type="ECO:0000313" key="1">
    <source>
        <dbReference type="EMBL" id="MFC6954635.1"/>
    </source>
</evidence>
<keyword evidence="2" id="KW-1185">Reference proteome</keyword>
<organism evidence="1 2">
    <name type="scientific">Halorubellus litoreus</name>
    <dbReference type="NCBI Taxonomy" id="755308"/>
    <lineage>
        <taxon>Archaea</taxon>
        <taxon>Methanobacteriati</taxon>
        <taxon>Methanobacteriota</taxon>
        <taxon>Stenosarchaea group</taxon>
        <taxon>Halobacteria</taxon>
        <taxon>Halobacteriales</taxon>
        <taxon>Halorubellaceae</taxon>
        <taxon>Halorubellus</taxon>
    </lineage>
</organism>
<evidence type="ECO:0000313" key="2">
    <source>
        <dbReference type="Proteomes" id="UP001596395"/>
    </source>
</evidence>
<dbReference type="RefSeq" id="WP_336351572.1">
    <property type="nucleotide sequence ID" value="NZ_JAZAQL010000003.1"/>
</dbReference>
<dbReference type="Proteomes" id="UP001596395">
    <property type="component" value="Unassembled WGS sequence"/>
</dbReference>
<dbReference type="InterPro" id="IPR046783">
    <property type="entry name" value="HTH_63"/>
</dbReference>
<accession>A0ABD5VKA1</accession>
<sequence length="162" mass="18300">MVIEHTDISNADDVHVDVFHCASMHGTHEQQRHVIGRLESIAETGNVDRVHRQAWAHELMPEADDDWCEEARATYSRFWTWAREHDRTLEPAFGTRTVSSMVSDDSYEIITFPVLCVAVYADGTLVEVAPSTDVETDTTYTVTDCIDDLERTVSAQRARAST</sequence>
<gene>
    <name evidence="1" type="ORF">ACFQGB_17355</name>
</gene>
<proteinExistence type="predicted"/>
<protein>
    <submittedName>
        <fullName evidence="1">HTH domain-containing protein</fullName>
    </submittedName>
</protein>
<name>A0ABD5VKA1_9EURY</name>
<reference evidence="1 2" key="1">
    <citation type="journal article" date="2019" name="Int. J. Syst. Evol. Microbiol.">
        <title>The Global Catalogue of Microorganisms (GCM) 10K type strain sequencing project: providing services to taxonomists for standard genome sequencing and annotation.</title>
        <authorList>
            <consortium name="The Broad Institute Genomics Platform"/>
            <consortium name="The Broad Institute Genome Sequencing Center for Infectious Disease"/>
            <person name="Wu L."/>
            <person name="Ma J."/>
        </authorList>
    </citation>
    <scope>NUCLEOTIDE SEQUENCE [LARGE SCALE GENOMIC DNA]</scope>
    <source>
        <strain evidence="1 2">GX26</strain>
    </source>
</reference>
<dbReference type="AlphaFoldDB" id="A0ABD5VKA1"/>
<comment type="caution">
    <text evidence="1">The sequence shown here is derived from an EMBL/GenBank/DDBJ whole genome shotgun (WGS) entry which is preliminary data.</text>
</comment>